<keyword evidence="9" id="KW-1185">Reference proteome</keyword>
<dbReference type="FunFam" id="3.40.309.10:FF:000025">
    <property type="entry name" value="Aldehyde dehydrogenase"/>
    <property type="match status" value="1"/>
</dbReference>
<dbReference type="FunFam" id="3.40.605.10:FF:000004">
    <property type="entry name" value="Aldehyde dehydrogenase"/>
    <property type="match status" value="1"/>
</dbReference>
<sequence length="480" mass="52655">MSSVKIAPFEHSSLESIPTTAKTLRTTFRSQKTKPLEYRLKQLRKLYWAVHDNSDALVEALKSDLGKPSYEAYLSEIEWMKNDIIFVSKNLKKWVKDEPASDVPLSGTLVSPKIRKEPLGTVLVIGAFNFPVQLSLGPLVGAISAGCTAALKPPEHAPKTAMVLKKVIETSLDPAAYSVVNGAIPETTALLNEKWDKIFYTGNSTVGTIIAKKAAETLTPVTLELGGRNPAIVSKNSDPTLAARRLLWGKIVNAGQVCISQNYVMVDNEILDAFIEQLRIAYKEFFPQGPKASTDYGRIVNNRQFLRIKKMLDESKGKILIGGELDEAENYIAPTVVLVDSQDDSLLVDESFGPLIPILPVNNLDEAINIANDVHATPLAFYPFGTKEETDKLLNNITSGGATVNDSFFHGSIQTLPFGGVGDSGTGSYRGKESFNTFTHRRSLASTPGWMEKLLNIRYPPYSDAKLAKFLKSSTEKPSF</sequence>
<keyword evidence="2" id="KW-0125">Carotenoid biosynthesis</keyword>
<feature type="active site" evidence="6">
    <location>
        <position position="258"/>
    </location>
</feature>
<evidence type="ECO:0000259" key="7">
    <source>
        <dbReference type="Pfam" id="PF00171"/>
    </source>
</evidence>
<dbReference type="Pfam" id="PF00171">
    <property type="entry name" value="Aldedh"/>
    <property type="match status" value="1"/>
</dbReference>
<dbReference type="GO" id="GO:0004029">
    <property type="term" value="F:aldehyde dehydrogenase (NAD+) activity"/>
    <property type="evidence" value="ECO:0007669"/>
    <property type="project" value="TreeGrafter"/>
</dbReference>
<dbReference type="SUPFAM" id="SSF53720">
    <property type="entry name" value="ALDH-like"/>
    <property type="match status" value="1"/>
</dbReference>
<evidence type="ECO:0000313" key="9">
    <source>
        <dbReference type="Proteomes" id="UP000322873"/>
    </source>
</evidence>
<feature type="active site" evidence="6">
    <location>
        <position position="224"/>
    </location>
</feature>
<proteinExistence type="inferred from homology"/>
<comment type="similarity">
    <text evidence="1 5">Belongs to the aldehyde dehydrogenase family.</text>
</comment>
<evidence type="ECO:0000313" key="8">
    <source>
        <dbReference type="EMBL" id="KAA8571488.1"/>
    </source>
</evidence>
<gene>
    <name evidence="8" type="ORF">EYC84_001488</name>
</gene>
<dbReference type="GO" id="GO:0006081">
    <property type="term" value="P:aldehyde metabolic process"/>
    <property type="evidence" value="ECO:0007669"/>
    <property type="project" value="InterPro"/>
</dbReference>
<dbReference type="CDD" id="cd07135">
    <property type="entry name" value="ALDH_F14-YMR110C"/>
    <property type="match status" value="1"/>
</dbReference>
<feature type="domain" description="Aldehyde dehydrogenase" evidence="7">
    <location>
        <begin position="6"/>
        <end position="442"/>
    </location>
</feature>
<comment type="caution">
    <text evidence="8">The sequence shown here is derived from an EMBL/GenBank/DDBJ whole genome shotgun (WGS) entry which is preliminary data.</text>
</comment>
<dbReference type="PANTHER" id="PTHR43570:SF11">
    <property type="entry name" value="ALDEHYDE DEHYDROGENASE"/>
    <property type="match status" value="1"/>
</dbReference>
<dbReference type="PIRSF" id="PIRSF036492">
    <property type="entry name" value="ALDH"/>
    <property type="match status" value="1"/>
</dbReference>
<dbReference type="VEuPathDB" id="FungiDB:MFRU_026g00970"/>
<reference evidence="8 9" key="1">
    <citation type="submission" date="2019-06" db="EMBL/GenBank/DDBJ databases">
        <title>Genome Sequence of the Brown Rot Fungal Pathogen Monilinia fructicola.</title>
        <authorList>
            <person name="De Miccolis Angelini R.M."/>
            <person name="Landi L."/>
            <person name="Abate D."/>
            <person name="Pollastro S."/>
            <person name="Romanazzi G."/>
            <person name="Faretra F."/>
        </authorList>
    </citation>
    <scope>NUCLEOTIDE SEQUENCE [LARGE SCALE GENOMIC DNA]</scope>
    <source>
        <strain evidence="8 9">Mfrc123</strain>
    </source>
</reference>
<dbReference type="InterPro" id="IPR016161">
    <property type="entry name" value="Ald_DH/histidinol_DH"/>
</dbReference>
<keyword evidence="4" id="KW-0520">NAD</keyword>
<dbReference type="PANTHER" id="PTHR43570">
    <property type="entry name" value="ALDEHYDE DEHYDROGENASE"/>
    <property type="match status" value="1"/>
</dbReference>
<dbReference type="AlphaFoldDB" id="A0A5M9JPQ7"/>
<evidence type="ECO:0000256" key="5">
    <source>
        <dbReference type="PIRNR" id="PIRNR036492"/>
    </source>
</evidence>
<dbReference type="InterPro" id="IPR012394">
    <property type="entry name" value="Aldehyde_DH_NAD(P)"/>
</dbReference>
<dbReference type="Proteomes" id="UP000322873">
    <property type="component" value="Unassembled WGS sequence"/>
</dbReference>
<dbReference type="Gene3D" id="3.40.605.10">
    <property type="entry name" value="Aldehyde Dehydrogenase, Chain A, domain 1"/>
    <property type="match status" value="1"/>
</dbReference>
<evidence type="ECO:0000256" key="3">
    <source>
        <dbReference type="ARBA" id="ARBA00023002"/>
    </source>
</evidence>
<dbReference type="InterPro" id="IPR016163">
    <property type="entry name" value="Ald_DH_C"/>
</dbReference>
<protein>
    <recommendedName>
        <fullName evidence="5">Aldehyde dehydrogenase</fullName>
    </recommendedName>
</protein>
<name>A0A5M9JPQ7_MONFR</name>
<organism evidence="8 9">
    <name type="scientific">Monilinia fructicola</name>
    <name type="common">Brown rot fungus</name>
    <name type="synonym">Ciboria fructicola</name>
    <dbReference type="NCBI Taxonomy" id="38448"/>
    <lineage>
        <taxon>Eukaryota</taxon>
        <taxon>Fungi</taxon>
        <taxon>Dikarya</taxon>
        <taxon>Ascomycota</taxon>
        <taxon>Pezizomycotina</taxon>
        <taxon>Leotiomycetes</taxon>
        <taxon>Helotiales</taxon>
        <taxon>Sclerotiniaceae</taxon>
        <taxon>Monilinia</taxon>
    </lineage>
</organism>
<keyword evidence="3 5" id="KW-0560">Oxidoreductase</keyword>
<dbReference type="InterPro" id="IPR016162">
    <property type="entry name" value="Ald_DH_N"/>
</dbReference>
<dbReference type="EMBL" id="VICG01000005">
    <property type="protein sequence ID" value="KAA8571488.1"/>
    <property type="molecule type" value="Genomic_DNA"/>
</dbReference>
<evidence type="ECO:0000256" key="6">
    <source>
        <dbReference type="PIRSR" id="PIRSR036492-1"/>
    </source>
</evidence>
<evidence type="ECO:0000256" key="2">
    <source>
        <dbReference type="ARBA" id="ARBA00022746"/>
    </source>
</evidence>
<dbReference type="GO" id="GO:0005737">
    <property type="term" value="C:cytoplasm"/>
    <property type="evidence" value="ECO:0007669"/>
    <property type="project" value="TreeGrafter"/>
</dbReference>
<dbReference type="InterPro" id="IPR015590">
    <property type="entry name" value="Aldehyde_DH_dom"/>
</dbReference>
<accession>A0A5M9JPQ7</accession>
<evidence type="ECO:0000256" key="1">
    <source>
        <dbReference type="ARBA" id="ARBA00009986"/>
    </source>
</evidence>
<dbReference type="GO" id="GO:0016117">
    <property type="term" value="P:carotenoid biosynthetic process"/>
    <property type="evidence" value="ECO:0007669"/>
    <property type="project" value="UniProtKB-KW"/>
</dbReference>
<evidence type="ECO:0000256" key="4">
    <source>
        <dbReference type="ARBA" id="ARBA00023027"/>
    </source>
</evidence>
<dbReference type="Gene3D" id="3.40.309.10">
    <property type="entry name" value="Aldehyde Dehydrogenase, Chain A, domain 2"/>
    <property type="match status" value="1"/>
</dbReference>